<evidence type="ECO:0000313" key="1">
    <source>
        <dbReference type="EMBL" id="CAG8848428.1"/>
    </source>
</evidence>
<keyword evidence="2" id="KW-1185">Reference proteome</keyword>
<protein>
    <submittedName>
        <fullName evidence="1">23502_t:CDS:1</fullName>
    </submittedName>
</protein>
<name>A0ABN7X5A4_GIGMA</name>
<comment type="caution">
    <text evidence="1">The sequence shown here is derived from an EMBL/GenBank/DDBJ whole genome shotgun (WGS) entry which is preliminary data.</text>
</comment>
<sequence length="53" mass="6263">IAKWIIKLWIDKDILMLHNLALIENRAKNIQIPVDIGRIPYKIAMEEGFSRFI</sequence>
<feature type="non-terminal residue" evidence="1">
    <location>
        <position position="53"/>
    </location>
</feature>
<dbReference type="Proteomes" id="UP000789901">
    <property type="component" value="Unassembled WGS sequence"/>
</dbReference>
<dbReference type="EMBL" id="CAJVQB010091928">
    <property type="protein sequence ID" value="CAG8848428.1"/>
    <property type="molecule type" value="Genomic_DNA"/>
</dbReference>
<feature type="non-terminal residue" evidence="1">
    <location>
        <position position="1"/>
    </location>
</feature>
<proteinExistence type="predicted"/>
<organism evidence="1 2">
    <name type="scientific">Gigaspora margarita</name>
    <dbReference type="NCBI Taxonomy" id="4874"/>
    <lineage>
        <taxon>Eukaryota</taxon>
        <taxon>Fungi</taxon>
        <taxon>Fungi incertae sedis</taxon>
        <taxon>Mucoromycota</taxon>
        <taxon>Glomeromycotina</taxon>
        <taxon>Glomeromycetes</taxon>
        <taxon>Diversisporales</taxon>
        <taxon>Gigasporaceae</taxon>
        <taxon>Gigaspora</taxon>
    </lineage>
</organism>
<evidence type="ECO:0000313" key="2">
    <source>
        <dbReference type="Proteomes" id="UP000789901"/>
    </source>
</evidence>
<gene>
    <name evidence="1" type="ORF">GMARGA_LOCUS39175</name>
</gene>
<reference evidence="1 2" key="1">
    <citation type="submission" date="2021-06" db="EMBL/GenBank/DDBJ databases">
        <authorList>
            <person name="Kallberg Y."/>
            <person name="Tangrot J."/>
            <person name="Rosling A."/>
        </authorList>
    </citation>
    <scope>NUCLEOTIDE SEQUENCE [LARGE SCALE GENOMIC DNA]</scope>
    <source>
        <strain evidence="1 2">120-4 pot B 10/14</strain>
    </source>
</reference>
<accession>A0ABN7X5A4</accession>